<sequence length="66" mass="6841">MTAAALEVLIVLLDFNVSVFILPPLPSTTTTTNSHGHPPPTSSSDSNRPTLPDASSNLHSSSSHSS</sequence>
<dbReference type="Proteomes" id="UP000221165">
    <property type="component" value="Unassembled WGS sequence"/>
</dbReference>
<dbReference type="VEuPathDB" id="ToxoDB:CSUI_011493"/>
<dbReference type="RefSeq" id="XP_067916433.1">
    <property type="nucleotide sequence ID" value="XM_068071591.1"/>
</dbReference>
<organism evidence="3 4">
    <name type="scientific">Cystoisospora suis</name>
    <dbReference type="NCBI Taxonomy" id="483139"/>
    <lineage>
        <taxon>Eukaryota</taxon>
        <taxon>Sar</taxon>
        <taxon>Alveolata</taxon>
        <taxon>Apicomplexa</taxon>
        <taxon>Conoidasida</taxon>
        <taxon>Coccidia</taxon>
        <taxon>Eucoccidiorida</taxon>
        <taxon>Eimeriorina</taxon>
        <taxon>Sarcocystidae</taxon>
        <taxon>Cystoisospora</taxon>
    </lineage>
</organism>
<gene>
    <name evidence="3" type="ORF">CSUI_011493</name>
</gene>
<dbReference type="GeneID" id="94434802"/>
<keyword evidence="4" id="KW-1185">Reference proteome</keyword>
<evidence type="ECO:0000256" key="1">
    <source>
        <dbReference type="SAM" id="MobiDB-lite"/>
    </source>
</evidence>
<evidence type="ECO:0008006" key="5">
    <source>
        <dbReference type="Google" id="ProtNLM"/>
    </source>
</evidence>
<keyword evidence="2" id="KW-0732">Signal</keyword>
<evidence type="ECO:0000256" key="2">
    <source>
        <dbReference type="SAM" id="SignalP"/>
    </source>
</evidence>
<feature type="signal peptide" evidence="2">
    <location>
        <begin position="1"/>
        <end position="21"/>
    </location>
</feature>
<feature type="chain" id="PRO_5012812847" description="Secreted protein" evidence="2">
    <location>
        <begin position="22"/>
        <end position="66"/>
    </location>
</feature>
<evidence type="ECO:0000313" key="3">
    <source>
        <dbReference type="EMBL" id="PHJ14697.1"/>
    </source>
</evidence>
<feature type="compositionally biased region" description="Low complexity" evidence="1">
    <location>
        <begin position="27"/>
        <end position="46"/>
    </location>
</feature>
<proteinExistence type="predicted"/>
<comment type="caution">
    <text evidence="3">The sequence shown here is derived from an EMBL/GenBank/DDBJ whole genome shotgun (WGS) entry which is preliminary data.</text>
</comment>
<feature type="region of interest" description="Disordered" evidence="1">
    <location>
        <begin position="26"/>
        <end position="66"/>
    </location>
</feature>
<dbReference type="EMBL" id="MIGC01012354">
    <property type="protein sequence ID" value="PHJ14697.1"/>
    <property type="molecule type" value="Genomic_DNA"/>
</dbReference>
<name>A0A2C6K8L9_9APIC</name>
<feature type="compositionally biased region" description="Low complexity" evidence="1">
    <location>
        <begin position="55"/>
        <end position="66"/>
    </location>
</feature>
<evidence type="ECO:0000313" key="4">
    <source>
        <dbReference type="Proteomes" id="UP000221165"/>
    </source>
</evidence>
<accession>A0A2C6K8L9</accession>
<feature type="non-terminal residue" evidence="3">
    <location>
        <position position="66"/>
    </location>
</feature>
<dbReference type="AlphaFoldDB" id="A0A2C6K8L9"/>
<protein>
    <recommendedName>
        <fullName evidence="5">Secreted protein</fullName>
    </recommendedName>
</protein>
<reference evidence="3 4" key="1">
    <citation type="journal article" date="2017" name="Int. J. Parasitol.">
        <title>The genome of the protozoan parasite Cystoisospora suis and a reverse vaccinology approach to identify vaccine candidates.</title>
        <authorList>
            <person name="Palmieri N."/>
            <person name="Shrestha A."/>
            <person name="Ruttkowski B."/>
            <person name="Beck T."/>
            <person name="Vogl C."/>
            <person name="Tomley F."/>
            <person name="Blake D.P."/>
            <person name="Joachim A."/>
        </authorList>
    </citation>
    <scope>NUCLEOTIDE SEQUENCE [LARGE SCALE GENOMIC DNA]</scope>
    <source>
        <strain evidence="3 4">Wien I</strain>
    </source>
</reference>